<keyword evidence="1" id="KW-0812">Transmembrane</keyword>
<keyword evidence="1" id="KW-1133">Transmembrane helix</keyword>
<dbReference type="AlphaFoldDB" id="A0A9D7LMY1"/>
<organism evidence="2 3">
    <name type="scientific">Candidatus Dechloromonas phosphorivorans</name>
    <dbReference type="NCBI Taxonomy" id="2899244"/>
    <lineage>
        <taxon>Bacteria</taxon>
        <taxon>Pseudomonadati</taxon>
        <taxon>Pseudomonadota</taxon>
        <taxon>Betaproteobacteria</taxon>
        <taxon>Rhodocyclales</taxon>
        <taxon>Azonexaceae</taxon>
        <taxon>Dechloromonas</taxon>
    </lineage>
</organism>
<proteinExistence type="predicted"/>
<feature type="transmembrane region" description="Helical" evidence="1">
    <location>
        <begin position="98"/>
        <end position="118"/>
    </location>
</feature>
<protein>
    <submittedName>
        <fullName evidence="2">Uncharacterized protein</fullName>
    </submittedName>
</protein>
<name>A0A9D7LMY1_9RHOO</name>
<dbReference type="EMBL" id="JADKBR010000016">
    <property type="protein sequence ID" value="MBK8890981.1"/>
    <property type="molecule type" value="Genomic_DNA"/>
</dbReference>
<evidence type="ECO:0000313" key="2">
    <source>
        <dbReference type="EMBL" id="MBK8890981.1"/>
    </source>
</evidence>
<feature type="transmembrane region" description="Helical" evidence="1">
    <location>
        <begin position="20"/>
        <end position="38"/>
    </location>
</feature>
<comment type="caution">
    <text evidence="2">The sequence shown here is derived from an EMBL/GenBank/DDBJ whole genome shotgun (WGS) entry which is preliminary data.</text>
</comment>
<feature type="transmembrane region" description="Helical" evidence="1">
    <location>
        <begin position="58"/>
        <end position="86"/>
    </location>
</feature>
<evidence type="ECO:0000313" key="3">
    <source>
        <dbReference type="Proteomes" id="UP000808146"/>
    </source>
</evidence>
<accession>A0A9D7LMY1</accession>
<keyword evidence="1" id="KW-0472">Membrane</keyword>
<evidence type="ECO:0000256" key="1">
    <source>
        <dbReference type="SAM" id="Phobius"/>
    </source>
</evidence>
<reference evidence="2" key="1">
    <citation type="submission" date="2020-10" db="EMBL/GenBank/DDBJ databases">
        <title>Connecting structure to function with the recovery of over 1000 high-quality activated sludge metagenome-assembled genomes encoding full-length rRNA genes using long-read sequencing.</title>
        <authorList>
            <person name="Singleton C.M."/>
            <person name="Petriglieri F."/>
            <person name="Kristensen J.M."/>
            <person name="Kirkegaard R.H."/>
            <person name="Michaelsen T.Y."/>
            <person name="Andersen M.H."/>
            <person name="Karst S.M."/>
            <person name="Dueholm M.S."/>
            <person name="Nielsen P.H."/>
            <person name="Albertsen M."/>
        </authorList>
    </citation>
    <scope>NUCLEOTIDE SEQUENCE</scope>
    <source>
        <strain evidence="2">OdNE_18-Q3-R46-58_BAT3C.305</strain>
    </source>
</reference>
<gene>
    <name evidence="2" type="ORF">IPN75_11680</name>
</gene>
<dbReference type="Proteomes" id="UP000808146">
    <property type="component" value="Unassembled WGS sequence"/>
</dbReference>
<sequence length="128" mass="14273">MNPEPLIRLTKVSAKWLERILAVAIVAGIIAYGFASAAELLSMDWRSSETFYDLMYRVLLMVIGVELARTLLTHDLGAILELLAFVVARKTLKPDVDAFDIFLCALAFVALLAARYYFLRPAPEKSPP</sequence>